<dbReference type="KEGG" id="ota:OT_ostta18g00090"/>
<feature type="region of interest" description="Disordered" evidence="1">
    <location>
        <begin position="29"/>
        <end position="106"/>
    </location>
</feature>
<keyword evidence="3" id="KW-1185">Reference proteome</keyword>
<dbReference type="EMBL" id="CAID01000018">
    <property type="protein sequence ID" value="CEG00663.1"/>
    <property type="molecule type" value="Genomic_DNA"/>
</dbReference>
<protein>
    <submittedName>
        <fullName evidence="2">Unnamed product</fullName>
    </submittedName>
</protein>
<dbReference type="RefSeq" id="XP_003084043.2">
    <property type="nucleotide sequence ID" value="XM_003083995.2"/>
</dbReference>
<reference evidence="3" key="1">
    <citation type="journal article" date="2006" name="Proc. Natl. Acad. Sci. U.S.A.">
        <title>Genome analysis of the smallest free-living eukaryote Ostreococcus tauri unveils many unique features.</title>
        <authorList>
            <person name="Derelle E."/>
            <person name="Ferraz C."/>
            <person name="Rombauts S."/>
            <person name="Rouze P."/>
            <person name="Worden A.Z."/>
            <person name="Robbens S."/>
            <person name="Partensky F."/>
            <person name="Degroeve S."/>
            <person name="Echeynie S."/>
            <person name="Cooke R."/>
            <person name="Saeys Y."/>
            <person name="Wuyts J."/>
            <person name="Jabbari K."/>
            <person name="Bowler C."/>
            <person name="Panaud O."/>
            <person name="Piegu B."/>
            <person name="Ball S.G."/>
            <person name="Ral J.-P."/>
            <person name="Bouget F.-Y."/>
            <person name="Piganeau G."/>
            <person name="De Baets B."/>
            <person name="Picard A."/>
            <person name="Delseny M."/>
            <person name="Demaille J."/>
            <person name="Van de Peer Y."/>
            <person name="Moreau H."/>
        </authorList>
    </citation>
    <scope>NUCLEOTIDE SEQUENCE [LARGE SCALE GENOMIC DNA]</scope>
    <source>
        <strain evidence="3">OTTH 0595 / CCAP 157/2 / RCC745</strain>
    </source>
</reference>
<dbReference type="OrthoDB" id="10568630at2759"/>
<comment type="caution">
    <text evidence="2">The sequence shown here is derived from an EMBL/GenBank/DDBJ whole genome shotgun (WGS) entry which is preliminary data.</text>
</comment>
<name>A0A096P9K0_OSTTA</name>
<evidence type="ECO:0000256" key="1">
    <source>
        <dbReference type="SAM" id="MobiDB-lite"/>
    </source>
</evidence>
<accession>A0A096P9K0</accession>
<dbReference type="GeneID" id="9838304"/>
<sequence>MRTHAFSRATGSHIAVAGATHAMGRSARAISRTRSRGFSSSEATTSARVGVRSTEYHGESLSVSRARGSRASTSLRGRGATTTTRASFSSPTESYDESHGTHNASRQAKALVERLASTFLTTRSPRRRSAATRAWLVDEVAGPSERSKIIKATEFEVADARDLRSSGSKGLELYDKLRAHERAIIVAQLLRPTVLGTLGAQGEDLAYVDAEALATDEPGGECDDRLANYCFSCPLRSFGASNDEDVASSMCGFECAIRSRIESRSPGQATYSAAVFSTKSGGLEEFLIISQGDSHVTRRAKFSRELREKLGVSSR</sequence>
<proteinExistence type="predicted"/>
<organism evidence="2 3">
    <name type="scientific">Ostreococcus tauri</name>
    <name type="common">Marine green alga</name>
    <dbReference type="NCBI Taxonomy" id="70448"/>
    <lineage>
        <taxon>Eukaryota</taxon>
        <taxon>Viridiplantae</taxon>
        <taxon>Chlorophyta</taxon>
        <taxon>Mamiellophyceae</taxon>
        <taxon>Mamiellales</taxon>
        <taxon>Bathycoccaceae</taxon>
        <taxon>Ostreococcus</taxon>
    </lineage>
</organism>
<evidence type="ECO:0000313" key="2">
    <source>
        <dbReference type="EMBL" id="CEG00663.1"/>
    </source>
</evidence>
<gene>
    <name evidence="2" type="ORF">OT_ostta18g00090</name>
</gene>
<feature type="compositionally biased region" description="Polar residues" evidence="1">
    <location>
        <begin position="37"/>
        <end position="47"/>
    </location>
</feature>
<reference evidence="2 3" key="2">
    <citation type="journal article" date="2014" name="BMC Genomics">
        <title>An improved genome of the model marine alga Ostreococcus tauri unfolds by assessing Illumina de novo assemblies.</title>
        <authorList>
            <person name="Blanc-Mathieu R."/>
            <person name="Verhelst B."/>
            <person name="Derelle E."/>
            <person name="Rombauts S."/>
            <person name="Bouget F.Y."/>
            <person name="Carre I."/>
            <person name="Chateau A."/>
            <person name="Eyre-Walker A."/>
            <person name="Grimsley N."/>
            <person name="Moreau H."/>
            <person name="Piegu B."/>
            <person name="Rivals E."/>
            <person name="Schackwitz W."/>
            <person name="Van de Peer Y."/>
            <person name="Piganeau G."/>
        </authorList>
    </citation>
    <scope>NUCLEOTIDE SEQUENCE [LARGE SCALE GENOMIC DNA]</scope>
    <source>
        <strain evidence="3">OTTH 0595 / CCAP 157/2 / RCC745</strain>
    </source>
</reference>
<evidence type="ECO:0000313" key="3">
    <source>
        <dbReference type="Proteomes" id="UP000009170"/>
    </source>
</evidence>
<dbReference type="Proteomes" id="UP000009170">
    <property type="component" value="Unassembled WGS sequence"/>
</dbReference>
<dbReference type="InParanoid" id="A0A096P9K0"/>
<feature type="compositionally biased region" description="Low complexity" evidence="1">
    <location>
        <begin position="72"/>
        <end position="90"/>
    </location>
</feature>
<dbReference type="AlphaFoldDB" id="A0A096P9K0"/>